<proteinExistence type="predicted"/>
<evidence type="ECO:0008006" key="3">
    <source>
        <dbReference type="Google" id="ProtNLM"/>
    </source>
</evidence>
<organism evidence="1 2">
    <name type="scientific">Eiseniibacteriota bacterium</name>
    <dbReference type="NCBI Taxonomy" id="2212470"/>
    <lineage>
        <taxon>Bacteria</taxon>
        <taxon>Candidatus Eiseniibacteriota</taxon>
    </lineage>
</organism>
<sequence>MSKFPEDWDTESRVVGALGLDRIQRHILLCCDQAKPKCSTREDSLASWRYLKSRLKELKLAEQGGVFRTKANCLRICQNGPIAIVYPEGAWYRNCTPAVLERIIQEHVLHGNLVQDHLILERPLTEDPEIDLKPSR</sequence>
<dbReference type="Proteomes" id="UP000547674">
    <property type="component" value="Unassembled WGS sequence"/>
</dbReference>
<dbReference type="AlphaFoldDB" id="A0A7Y2H0S4"/>
<evidence type="ECO:0000313" key="2">
    <source>
        <dbReference type="Proteomes" id="UP000547674"/>
    </source>
</evidence>
<dbReference type="Gene3D" id="3.40.30.10">
    <property type="entry name" value="Glutaredoxin"/>
    <property type="match status" value="1"/>
</dbReference>
<evidence type="ECO:0000313" key="1">
    <source>
        <dbReference type="EMBL" id="NNF05226.1"/>
    </source>
</evidence>
<protein>
    <recommendedName>
        <fullName evidence="3">(2Fe-2S) ferredoxin domain-containing protein</fullName>
    </recommendedName>
</protein>
<gene>
    <name evidence="1" type="ORF">HKN21_00565</name>
</gene>
<dbReference type="InterPro" id="IPR036249">
    <property type="entry name" value="Thioredoxin-like_sf"/>
</dbReference>
<dbReference type="SUPFAM" id="SSF52833">
    <property type="entry name" value="Thioredoxin-like"/>
    <property type="match status" value="1"/>
</dbReference>
<reference evidence="1 2" key="1">
    <citation type="submission" date="2020-03" db="EMBL/GenBank/DDBJ databases">
        <title>Metabolic flexibility allows generalist bacteria to become dominant in a frequently disturbed ecosystem.</title>
        <authorList>
            <person name="Chen Y.-J."/>
            <person name="Leung P.M."/>
            <person name="Bay S.K."/>
            <person name="Hugenholtz P."/>
            <person name="Kessler A.J."/>
            <person name="Shelley G."/>
            <person name="Waite D.W."/>
            <person name="Cook P.L."/>
            <person name="Greening C."/>
        </authorList>
    </citation>
    <scope>NUCLEOTIDE SEQUENCE [LARGE SCALE GENOMIC DNA]</scope>
    <source>
        <strain evidence="1">SS_bin_28</strain>
    </source>
</reference>
<comment type="caution">
    <text evidence="1">The sequence shown here is derived from an EMBL/GenBank/DDBJ whole genome shotgun (WGS) entry which is preliminary data.</text>
</comment>
<name>A0A7Y2H0S4_UNCEI</name>
<dbReference type="CDD" id="cd02980">
    <property type="entry name" value="TRX_Fd_family"/>
    <property type="match status" value="1"/>
</dbReference>
<accession>A0A7Y2H0S4</accession>
<dbReference type="EMBL" id="JABDJR010000015">
    <property type="protein sequence ID" value="NNF05226.1"/>
    <property type="molecule type" value="Genomic_DNA"/>
</dbReference>